<feature type="compositionally biased region" description="Low complexity" evidence="1">
    <location>
        <begin position="415"/>
        <end position="424"/>
    </location>
</feature>
<sequence length="436" mass="46945">MVQELGEQLTPEYVIASLAAARQACPDVAEPAGQVLARPAVLERLEPFHVWPYEPGRTAGLRTDISWSMDELGPAEPATKDFLRIVGGAYLADRTVSRPRLAMRRDLHVIIHVENPDVWTEELLNQLADLLHWLTGDTWRITTLATPPTPSQRSLDLVPVQTISLVSGGLDSLCGALLHLGDAATTLFLGHRDTSTAVSRAQTTIEDALRHRTSDVTYLRLAFRPLTARREPTPRSRSLLFMAMATAVASGHKATRILVPENGFTSINRPLEPSRGGSLTTRSTHPWTFYTLQRLLDALPFDGVTISNPYAAMTKGDLVAAALAPASDGPDDDLGLAAATVSCAKLNAGRLPGGNANLNCGLCIACLVRRSAFAGAQRQDRTRYLIDTVTGVALEKLRICVGTTSPPGPTPPRPASTSTVSSPRDCGRRTPTSTRS</sequence>
<accession>A0ABW2XQT1</accession>
<name>A0ABW2XQT1_9ACTN</name>
<dbReference type="Proteomes" id="UP001597063">
    <property type="component" value="Unassembled WGS sequence"/>
</dbReference>
<reference evidence="3" key="1">
    <citation type="journal article" date="2019" name="Int. J. Syst. Evol. Microbiol.">
        <title>The Global Catalogue of Microorganisms (GCM) 10K type strain sequencing project: providing services to taxonomists for standard genome sequencing and annotation.</title>
        <authorList>
            <consortium name="The Broad Institute Genomics Platform"/>
            <consortium name="The Broad Institute Genome Sequencing Center for Infectious Disease"/>
            <person name="Wu L."/>
            <person name="Ma J."/>
        </authorList>
    </citation>
    <scope>NUCLEOTIDE SEQUENCE [LARGE SCALE GENOMIC DNA]</scope>
    <source>
        <strain evidence="3">JCM 9371</strain>
    </source>
</reference>
<protein>
    <recommendedName>
        <fullName evidence="4">7-cyano-7-deazaguanine synthase</fullName>
    </recommendedName>
</protein>
<dbReference type="Gene3D" id="3.40.50.620">
    <property type="entry name" value="HUPs"/>
    <property type="match status" value="1"/>
</dbReference>
<gene>
    <name evidence="2" type="ORF">ACFQZM_26110</name>
</gene>
<feature type="region of interest" description="Disordered" evidence="1">
    <location>
        <begin position="402"/>
        <end position="436"/>
    </location>
</feature>
<keyword evidence="3" id="KW-1185">Reference proteome</keyword>
<evidence type="ECO:0000313" key="3">
    <source>
        <dbReference type="Proteomes" id="UP001597063"/>
    </source>
</evidence>
<organism evidence="2 3">
    <name type="scientific">Actinomadura fibrosa</name>
    <dbReference type="NCBI Taxonomy" id="111802"/>
    <lineage>
        <taxon>Bacteria</taxon>
        <taxon>Bacillati</taxon>
        <taxon>Actinomycetota</taxon>
        <taxon>Actinomycetes</taxon>
        <taxon>Streptosporangiales</taxon>
        <taxon>Thermomonosporaceae</taxon>
        <taxon>Actinomadura</taxon>
    </lineage>
</organism>
<dbReference type="EMBL" id="JBHTGP010000013">
    <property type="protein sequence ID" value="MFD0687994.1"/>
    <property type="molecule type" value="Genomic_DNA"/>
</dbReference>
<dbReference type="SUPFAM" id="SSF52402">
    <property type="entry name" value="Adenine nucleotide alpha hydrolases-like"/>
    <property type="match status" value="1"/>
</dbReference>
<comment type="caution">
    <text evidence="2">The sequence shown here is derived from an EMBL/GenBank/DDBJ whole genome shotgun (WGS) entry which is preliminary data.</text>
</comment>
<evidence type="ECO:0000256" key="1">
    <source>
        <dbReference type="SAM" id="MobiDB-lite"/>
    </source>
</evidence>
<evidence type="ECO:0000313" key="2">
    <source>
        <dbReference type="EMBL" id="MFD0687994.1"/>
    </source>
</evidence>
<dbReference type="RefSeq" id="WP_131756342.1">
    <property type="nucleotide sequence ID" value="NZ_CAACUY010000015.1"/>
</dbReference>
<proteinExistence type="predicted"/>
<dbReference type="InterPro" id="IPR014729">
    <property type="entry name" value="Rossmann-like_a/b/a_fold"/>
</dbReference>
<evidence type="ECO:0008006" key="4">
    <source>
        <dbReference type="Google" id="ProtNLM"/>
    </source>
</evidence>